<dbReference type="PANTHER" id="PTHR11601">
    <property type="entry name" value="CYSTEINE DESULFURYLASE FAMILY MEMBER"/>
    <property type="match status" value="1"/>
</dbReference>
<name>A0ABQ2KWH9_9BACL</name>
<protein>
    <submittedName>
        <fullName evidence="4">Cysteine desulfurase NifS</fullName>
    </submittedName>
</protein>
<dbReference type="PIRSF" id="PIRSF005572">
    <property type="entry name" value="NifS"/>
    <property type="match status" value="1"/>
</dbReference>
<keyword evidence="5" id="KW-1185">Reference proteome</keyword>
<dbReference type="InterPro" id="IPR016454">
    <property type="entry name" value="Cysteine_dSase"/>
</dbReference>
<accession>A0ABQ2KWH9</accession>
<sequence length="395" mass="42731">MIYLDYAASSPMCEEALQTLMTMSRDVYANASSLHDGGGRASHIVEQSREFIAGLIDGQKDGLFFTSGGTESNILAIQSLARGLPMERRHILTSVLEHHSVKLAVSELVSLGYEVDYICPDASGRITPQQIEPLLRPDTGLVSIQHANSETGLVQDISMIGTFLHERGILLHTDAVQTFGKIRFSARDLGADAISISAHKVQGPKGVGAVYIRPGIPFVSAHPGALHERGFRPGTVNVPSIAAFAAAAVHTCGRLEQTANHYRLLRQRLKERFRACGLSAYLVTDRLPGSESNESNESNKVNVLPHIAGCAGLGYEGQYVMLECNRKSICISTGSACSSGQHAVPETLVALGLSEREGHSFFRISFGPETTMQHVDLLVQALHELEQTKKEGSFL</sequence>
<dbReference type="InterPro" id="IPR000192">
    <property type="entry name" value="Aminotrans_V_dom"/>
</dbReference>
<comment type="caution">
    <text evidence="4">The sequence shown here is derived from an EMBL/GenBank/DDBJ whole genome shotgun (WGS) entry which is preliminary data.</text>
</comment>
<keyword evidence="2" id="KW-0663">Pyridoxal phosphate</keyword>
<reference evidence="5" key="1">
    <citation type="journal article" date="2019" name="Int. J. Syst. Evol. Microbiol.">
        <title>The Global Catalogue of Microorganisms (GCM) 10K type strain sequencing project: providing services to taxonomists for standard genome sequencing and annotation.</title>
        <authorList>
            <consortium name="The Broad Institute Genomics Platform"/>
            <consortium name="The Broad Institute Genome Sequencing Center for Infectious Disease"/>
            <person name="Wu L."/>
            <person name="Ma J."/>
        </authorList>
    </citation>
    <scope>NUCLEOTIDE SEQUENCE [LARGE SCALE GENOMIC DNA]</scope>
    <source>
        <strain evidence="5">CGMCC 1.6964</strain>
    </source>
</reference>
<comment type="cofactor">
    <cofactor evidence="1">
        <name>pyridoxal 5'-phosphate</name>
        <dbReference type="ChEBI" id="CHEBI:597326"/>
    </cofactor>
</comment>
<proteinExistence type="predicted"/>
<evidence type="ECO:0000313" key="5">
    <source>
        <dbReference type="Proteomes" id="UP000606653"/>
    </source>
</evidence>
<dbReference type="Proteomes" id="UP000606653">
    <property type="component" value="Unassembled WGS sequence"/>
</dbReference>
<dbReference type="Pfam" id="PF00266">
    <property type="entry name" value="Aminotran_5"/>
    <property type="match status" value="1"/>
</dbReference>
<evidence type="ECO:0000256" key="2">
    <source>
        <dbReference type="ARBA" id="ARBA00022898"/>
    </source>
</evidence>
<dbReference type="InterPro" id="IPR015424">
    <property type="entry name" value="PyrdxlP-dep_Trfase"/>
</dbReference>
<dbReference type="Gene3D" id="3.90.1150.10">
    <property type="entry name" value="Aspartate Aminotransferase, domain 1"/>
    <property type="match status" value="1"/>
</dbReference>
<dbReference type="RefSeq" id="WP_018977044.1">
    <property type="nucleotide sequence ID" value="NZ_BMLN01000002.1"/>
</dbReference>
<dbReference type="PANTHER" id="PTHR11601:SF36">
    <property type="entry name" value="CYSTEINE DESULFURASE NIFS-RELATED"/>
    <property type="match status" value="1"/>
</dbReference>
<evidence type="ECO:0000256" key="1">
    <source>
        <dbReference type="ARBA" id="ARBA00001933"/>
    </source>
</evidence>
<dbReference type="InterPro" id="IPR015422">
    <property type="entry name" value="PyrdxlP-dep_Trfase_small"/>
</dbReference>
<evidence type="ECO:0000259" key="3">
    <source>
        <dbReference type="Pfam" id="PF00266"/>
    </source>
</evidence>
<gene>
    <name evidence="4" type="primary">nifS</name>
    <name evidence="4" type="ORF">GCM10010969_09720</name>
</gene>
<dbReference type="SUPFAM" id="SSF53383">
    <property type="entry name" value="PLP-dependent transferases"/>
    <property type="match status" value="1"/>
</dbReference>
<organism evidence="4 5">
    <name type="scientific">Saccharibacillus kuerlensis</name>
    <dbReference type="NCBI Taxonomy" id="459527"/>
    <lineage>
        <taxon>Bacteria</taxon>
        <taxon>Bacillati</taxon>
        <taxon>Bacillota</taxon>
        <taxon>Bacilli</taxon>
        <taxon>Bacillales</taxon>
        <taxon>Paenibacillaceae</taxon>
        <taxon>Saccharibacillus</taxon>
    </lineage>
</organism>
<dbReference type="Gene3D" id="3.40.640.10">
    <property type="entry name" value="Type I PLP-dependent aspartate aminotransferase-like (Major domain)"/>
    <property type="match status" value="1"/>
</dbReference>
<dbReference type="NCBIfam" id="NF002806">
    <property type="entry name" value="PRK02948.1"/>
    <property type="match status" value="1"/>
</dbReference>
<dbReference type="Gene3D" id="1.10.260.50">
    <property type="match status" value="1"/>
</dbReference>
<evidence type="ECO:0000313" key="4">
    <source>
        <dbReference type="EMBL" id="GGN94743.1"/>
    </source>
</evidence>
<feature type="domain" description="Aminotransferase class V" evidence="3">
    <location>
        <begin position="2"/>
        <end position="378"/>
    </location>
</feature>
<dbReference type="EMBL" id="BMLN01000002">
    <property type="protein sequence ID" value="GGN94743.1"/>
    <property type="molecule type" value="Genomic_DNA"/>
</dbReference>
<dbReference type="InterPro" id="IPR015421">
    <property type="entry name" value="PyrdxlP-dep_Trfase_major"/>
</dbReference>